<dbReference type="InterPro" id="IPR001650">
    <property type="entry name" value="Helicase_C-like"/>
</dbReference>
<dbReference type="PANTHER" id="PTHR24031">
    <property type="entry name" value="RNA HELICASE"/>
    <property type="match status" value="1"/>
</dbReference>
<dbReference type="SMART" id="SM00490">
    <property type="entry name" value="HELICc"/>
    <property type="match status" value="1"/>
</dbReference>
<evidence type="ECO:0000256" key="4">
    <source>
        <dbReference type="ARBA" id="ARBA00022801"/>
    </source>
</evidence>
<comment type="catalytic activity">
    <reaction evidence="10 14">
        <text>ATP + H2O = ADP + phosphate + H(+)</text>
        <dbReference type="Rhea" id="RHEA:13065"/>
        <dbReference type="ChEBI" id="CHEBI:15377"/>
        <dbReference type="ChEBI" id="CHEBI:15378"/>
        <dbReference type="ChEBI" id="CHEBI:30616"/>
        <dbReference type="ChEBI" id="CHEBI:43474"/>
        <dbReference type="ChEBI" id="CHEBI:456216"/>
        <dbReference type="EC" id="3.6.4.13"/>
    </reaction>
</comment>
<evidence type="ECO:0000256" key="11">
    <source>
        <dbReference type="ARBA" id="ARBA00054398"/>
    </source>
</evidence>
<comment type="caution">
    <text evidence="19">The sequence shown here is derived from an EMBL/GenBank/DDBJ whole genome shotgun (WGS) entry which is preliminary data.</text>
</comment>
<dbReference type="InterPro" id="IPR014001">
    <property type="entry name" value="Helicase_ATP-bd"/>
</dbReference>
<dbReference type="InterPro" id="IPR011545">
    <property type="entry name" value="DEAD/DEAH_box_helicase_dom"/>
</dbReference>
<evidence type="ECO:0000256" key="3">
    <source>
        <dbReference type="ARBA" id="ARBA00022741"/>
    </source>
</evidence>
<feature type="compositionally biased region" description="Basic residues" evidence="15">
    <location>
        <begin position="74"/>
        <end position="83"/>
    </location>
</feature>
<keyword evidence="6 14" id="KW-0067">ATP-binding</keyword>
<evidence type="ECO:0000256" key="6">
    <source>
        <dbReference type="ARBA" id="ARBA00022840"/>
    </source>
</evidence>
<evidence type="ECO:0000256" key="9">
    <source>
        <dbReference type="ARBA" id="ARBA00038457"/>
    </source>
</evidence>
<dbReference type="InterPro" id="IPR014014">
    <property type="entry name" value="RNA_helicase_DEAD_Q_motif"/>
</dbReference>
<keyword evidence="5 14" id="KW-0347">Helicase</keyword>
<evidence type="ECO:0000259" key="16">
    <source>
        <dbReference type="PROSITE" id="PS51192"/>
    </source>
</evidence>
<keyword evidence="8" id="KW-0539">Nucleus</keyword>
<evidence type="ECO:0000259" key="18">
    <source>
        <dbReference type="PROSITE" id="PS51195"/>
    </source>
</evidence>
<keyword evidence="7 14" id="KW-0694">RNA-binding</keyword>
<gene>
    <name evidence="19" type="ORF">ACEWY4_027528</name>
</gene>
<comment type="function">
    <text evidence="14">RNA helicase.</text>
</comment>
<evidence type="ECO:0000256" key="12">
    <source>
        <dbReference type="ARBA" id="ARBA00064166"/>
    </source>
</evidence>
<dbReference type="InterPro" id="IPR000629">
    <property type="entry name" value="RNA-helicase_DEAD-box_CS"/>
</dbReference>
<dbReference type="GO" id="GO:0003724">
    <property type="term" value="F:RNA helicase activity"/>
    <property type="evidence" value="ECO:0007669"/>
    <property type="project" value="UniProtKB-EC"/>
</dbReference>
<comment type="function">
    <text evidence="11">ATP-dependent RNA helicase that plays a role in various aspects of RNA metabolism including pre-mRNA splicing and is thereby involved in different biological processes such as cell cycle regulation or innate immunity. Plays an inhibitory role in TP53 transcriptional activity and subsequently in TP53 controlled cell growth arrest and senescence by inhibiting its EP300 mediated acetylation. Negatively regulates cytosolic RNA-mediated innate immune signaling at least in part by affecting RIPK1/IRF7 interactions. Alternatively, possesses antiviral activity by recognizing gammaherpesvirus transcripts in the context of lytic reactivation. Plays an essential role in cell cycle regulation in vascular smooth muscle cells by interacting with and regulating FANCA (Fanconi anemia complementation group A) mRNA.</text>
</comment>
<dbReference type="GO" id="GO:0005524">
    <property type="term" value="F:ATP binding"/>
    <property type="evidence" value="ECO:0007669"/>
    <property type="project" value="UniProtKB-UniRule"/>
</dbReference>
<comment type="similarity">
    <text evidence="9">Belongs to the DEAD box helicase family. DDX24/MAK5 subfamily.</text>
</comment>
<dbReference type="GO" id="GO:0016787">
    <property type="term" value="F:hydrolase activity"/>
    <property type="evidence" value="ECO:0007669"/>
    <property type="project" value="UniProtKB-KW"/>
</dbReference>
<feature type="region of interest" description="Disordered" evidence="15">
    <location>
        <begin position="365"/>
        <end position="552"/>
    </location>
</feature>
<dbReference type="PROSITE" id="PS00039">
    <property type="entry name" value="DEAD_ATP_HELICASE"/>
    <property type="match status" value="1"/>
</dbReference>
<keyword evidence="4 14" id="KW-0378">Hydrolase</keyword>
<dbReference type="Pfam" id="PF00270">
    <property type="entry name" value="DEAD"/>
    <property type="match status" value="2"/>
</dbReference>
<keyword evidence="2" id="KW-0597">Phosphoprotein</keyword>
<dbReference type="PROSITE" id="PS51192">
    <property type="entry name" value="HELICASE_ATP_BIND_1"/>
    <property type="match status" value="1"/>
</dbReference>
<feature type="compositionally biased region" description="Acidic residues" evidence="15">
    <location>
        <begin position="469"/>
        <end position="517"/>
    </location>
</feature>
<protein>
    <recommendedName>
        <fullName evidence="14">ATP-dependent RNA helicase</fullName>
        <ecNumber evidence="14">3.6.4.13</ecNumber>
    </recommendedName>
</protein>
<feature type="compositionally biased region" description="Basic and acidic residues" evidence="15">
    <location>
        <begin position="163"/>
        <end position="173"/>
    </location>
</feature>
<dbReference type="PROSITE" id="PS51194">
    <property type="entry name" value="HELICASE_CTER"/>
    <property type="match status" value="1"/>
</dbReference>
<evidence type="ECO:0000313" key="20">
    <source>
        <dbReference type="Proteomes" id="UP001591681"/>
    </source>
</evidence>
<dbReference type="EMBL" id="JBHFQA010000045">
    <property type="protein sequence ID" value="KAL2076881.1"/>
    <property type="molecule type" value="Genomic_DNA"/>
</dbReference>
<comment type="domain">
    <text evidence="14">The Q motif is unique to and characteristic of the DEAD box family of RNA helicases and controls ATP binding and hydrolysis.</text>
</comment>
<evidence type="ECO:0000256" key="1">
    <source>
        <dbReference type="ARBA" id="ARBA00004123"/>
    </source>
</evidence>
<feature type="domain" description="DEAD-box RNA helicase Q" evidence="18">
    <location>
        <begin position="281"/>
        <end position="309"/>
    </location>
</feature>
<dbReference type="GO" id="GO:0003723">
    <property type="term" value="F:RNA binding"/>
    <property type="evidence" value="ECO:0007669"/>
    <property type="project" value="UniProtKB-UniRule"/>
</dbReference>
<accession>A0ABD1ISA1</accession>
<dbReference type="FunFam" id="3.40.50.300:FF:001059">
    <property type="entry name" value="ATP-dependent RNA helicase DDX24"/>
    <property type="match status" value="1"/>
</dbReference>
<dbReference type="SMART" id="SM00487">
    <property type="entry name" value="DEXDc"/>
    <property type="match status" value="1"/>
</dbReference>
<evidence type="ECO:0000256" key="10">
    <source>
        <dbReference type="ARBA" id="ARBA00047984"/>
    </source>
</evidence>
<evidence type="ECO:0000256" key="15">
    <source>
        <dbReference type="SAM" id="MobiDB-lite"/>
    </source>
</evidence>
<feature type="domain" description="Helicase C-terminal" evidence="17">
    <location>
        <begin position="731"/>
        <end position="892"/>
    </location>
</feature>
<dbReference type="Proteomes" id="UP001591681">
    <property type="component" value="Unassembled WGS sequence"/>
</dbReference>
<dbReference type="InterPro" id="IPR027417">
    <property type="entry name" value="P-loop_NTPase"/>
</dbReference>
<evidence type="ECO:0000256" key="14">
    <source>
        <dbReference type="RuleBase" id="RU365068"/>
    </source>
</evidence>
<evidence type="ECO:0000259" key="17">
    <source>
        <dbReference type="PROSITE" id="PS51194"/>
    </source>
</evidence>
<feature type="short sequence motif" description="Q motif" evidence="13">
    <location>
        <begin position="281"/>
        <end position="309"/>
    </location>
</feature>
<keyword evidence="20" id="KW-1185">Reference proteome</keyword>
<dbReference type="CDD" id="cd17946">
    <property type="entry name" value="DEADc_DDX24"/>
    <property type="match status" value="1"/>
</dbReference>
<feature type="domain" description="Helicase ATP-binding" evidence="16">
    <location>
        <begin position="554"/>
        <end position="697"/>
    </location>
</feature>
<dbReference type="Gene3D" id="3.40.50.300">
    <property type="entry name" value="P-loop containing nucleotide triphosphate hydrolases"/>
    <property type="match status" value="3"/>
</dbReference>
<name>A0ABD1ISA1_9TELE</name>
<evidence type="ECO:0000256" key="2">
    <source>
        <dbReference type="ARBA" id="ARBA00022553"/>
    </source>
</evidence>
<dbReference type="PROSITE" id="PS51195">
    <property type="entry name" value="Q_MOTIF"/>
    <property type="match status" value="1"/>
</dbReference>
<evidence type="ECO:0000256" key="8">
    <source>
        <dbReference type="ARBA" id="ARBA00023242"/>
    </source>
</evidence>
<evidence type="ECO:0000256" key="7">
    <source>
        <dbReference type="ARBA" id="ARBA00022884"/>
    </source>
</evidence>
<organism evidence="19 20">
    <name type="scientific">Coilia grayii</name>
    <name type="common">Gray's grenadier anchovy</name>
    <dbReference type="NCBI Taxonomy" id="363190"/>
    <lineage>
        <taxon>Eukaryota</taxon>
        <taxon>Metazoa</taxon>
        <taxon>Chordata</taxon>
        <taxon>Craniata</taxon>
        <taxon>Vertebrata</taxon>
        <taxon>Euteleostomi</taxon>
        <taxon>Actinopterygii</taxon>
        <taxon>Neopterygii</taxon>
        <taxon>Teleostei</taxon>
        <taxon>Clupei</taxon>
        <taxon>Clupeiformes</taxon>
        <taxon>Clupeoidei</taxon>
        <taxon>Engraulidae</taxon>
        <taxon>Coilinae</taxon>
        <taxon>Coilia</taxon>
    </lineage>
</organism>
<evidence type="ECO:0000313" key="19">
    <source>
        <dbReference type="EMBL" id="KAL2076881.1"/>
    </source>
</evidence>
<evidence type="ECO:0000256" key="13">
    <source>
        <dbReference type="PROSITE-ProRule" id="PRU00552"/>
    </source>
</evidence>
<reference evidence="19 20" key="1">
    <citation type="submission" date="2024-09" db="EMBL/GenBank/DDBJ databases">
        <title>A chromosome-level genome assembly of Gray's grenadier anchovy, Coilia grayii.</title>
        <authorList>
            <person name="Fu Z."/>
        </authorList>
    </citation>
    <scope>NUCLEOTIDE SEQUENCE [LARGE SCALE GENOMIC DNA]</scope>
    <source>
        <strain evidence="19">G4</strain>
        <tissue evidence="19">Muscle</tissue>
    </source>
</reference>
<comment type="subunit">
    <text evidence="12">Interacts with FADD. Interacts with RIPK1; this interaction disrupts RLR signaling activation of IFN-dependent transcription factor IRF7. Interacts with NIP7. Interacts with EP300; this interaction prevents TP53 acetylation mediated by EP300.</text>
</comment>
<feature type="compositionally biased region" description="Basic residues" evidence="15">
    <location>
        <begin position="130"/>
        <end position="143"/>
    </location>
</feature>
<dbReference type="EC" id="3.6.4.13" evidence="14"/>
<dbReference type="AlphaFoldDB" id="A0ABD1ISA1"/>
<feature type="region of interest" description="Disordered" evidence="15">
    <location>
        <begin position="66"/>
        <end position="258"/>
    </location>
</feature>
<proteinExistence type="inferred from homology"/>
<dbReference type="Pfam" id="PF00271">
    <property type="entry name" value="Helicase_C"/>
    <property type="match status" value="1"/>
</dbReference>
<keyword evidence="3 14" id="KW-0547">Nucleotide-binding</keyword>
<dbReference type="GO" id="GO:0005634">
    <property type="term" value="C:nucleus"/>
    <property type="evidence" value="ECO:0007669"/>
    <property type="project" value="UniProtKB-SubCell"/>
</dbReference>
<dbReference type="CDD" id="cd18787">
    <property type="entry name" value="SF2_C_DEAD"/>
    <property type="match status" value="1"/>
</dbReference>
<evidence type="ECO:0000256" key="5">
    <source>
        <dbReference type="ARBA" id="ARBA00022806"/>
    </source>
</evidence>
<comment type="subcellular location">
    <subcellularLocation>
        <location evidence="1">Nucleus</location>
    </subcellularLocation>
</comment>
<feature type="compositionally biased region" description="Basic residues" evidence="15">
    <location>
        <begin position="212"/>
        <end position="228"/>
    </location>
</feature>
<dbReference type="SUPFAM" id="SSF52540">
    <property type="entry name" value="P-loop containing nucleoside triphosphate hydrolases"/>
    <property type="match status" value="2"/>
</dbReference>
<feature type="compositionally biased region" description="Polar residues" evidence="15">
    <location>
        <begin position="384"/>
        <end position="396"/>
    </location>
</feature>
<sequence>MKTKKGVAKGRCLGGHKRGILIKGKWKAVELDPSLFADEAMGGLVCFEQLTDYSLVDSDRALVAAEKAAEKSDKKKKSKKRKASGLDDTQEQEAEVEGQPGEKLEASGEAEAVQGEVKQAGDPDMEPPAKKKRKRQKKKKNKKPSAEAGAESGTGDAEAAGQEEPKEAEHIAPEEQSAPEQSAPEEQAVRGGQEAAGTSQEQQTEEDEPSVKPKKNNKKKNRKKKKKLKGTERTAPASDARSPAPSQDPATSLCQAQKKKVKNWTSAGLEGPSAGRAADVSAWKDLFVPAPVLQALSKLGFSAPTPIQALALPPAIRDHLDILGAAETGSGKTLSFGIPIIHNILEWKRASEQWRAGKMAEAAGGCLQGESVSPPPVSDDTSATEEQPSDSTTPQGDSVGGDDETPSVGGDGKTPSVGGDGETPSVGGDGETPSVGGDGETPSVGGDGETPSVGGDGETPSGGAHTADEQSEEKDSEGEDDAEEGEETQEVEEEEQLEEEEEEEECDPHSDDADDAGDSAGDVGDSDADGDERGCVQIKSAGSGTDRSDGADTKQPLLALILTPTRELAVQVKHHIDAVAQFTGIRTAIVVGGMAPQKQSRVLSRRPEIVIATPGRLWDLIKEGHPHLQNLRHLRSLVIDEADRMVERGHFAELESLLEMLNTSQFNPKRQTFVFSATLTMVHSLPARVTHKKAKRGQQRGSKLELLMQKVGMKDKPKVVDLTSKQATAETLTETKIHCEKEEKDMYLYYFLSQYPGRTMVFANSIDCIKRLSALLAILDQAPLPLHANMHQKQRLKNLERFADREHCVLLTTDVAARGLDIPNVQHVIHYQVPRTSETYVHRSGRTARATKQGLSLLLIGPDDLMNYKKIYRTLAKDEDLPVFPVQTRCMAAIKERVKLAWKIEKIEYHNSRQKQHNSWFTQAAEAMEIDLDDDVLIAANRDKEDDVQQQKMVKGMKRHLKHLLSQPVFRNDMKTKYPTQMGRLQLPELPLASLETALTSLANQKSEKKQWRHKKPKKS</sequence>
<feature type="compositionally biased region" description="Low complexity" evidence="15">
    <location>
        <begin position="235"/>
        <end position="250"/>
    </location>
</feature>